<reference evidence="2" key="1">
    <citation type="journal article" date="2019" name="Int. J. Syst. Evol. Microbiol.">
        <title>The Global Catalogue of Microorganisms (GCM) 10K type strain sequencing project: providing services to taxonomists for standard genome sequencing and annotation.</title>
        <authorList>
            <consortium name="The Broad Institute Genomics Platform"/>
            <consortium name="The Broad Institute Genome Sequencing Center for Infectious Disease"/>
            <person name="Wu L."/>
            <person name="Ma J."/>
        </authorList>
    </citation>
    <scope>NUCLEOTIDE SEQUENCE [LARGE SCALE GENOMIC DNA]</scope>
    <source>
        <strain evidence="2">JCM 3399</strain>
    </source>
</reference>
<dbReference type="Proteomes" id="UP000654471">
    <property type="component" value="Unassembled WGS sequence"/>
</dbReference>
<evidence type="ECO:0000313" key="2">
    <source>
        <dbReference type="Proteomes" id="UP000654471"/>
    </source>
</evidence>
<name>A0ABQ2V2B1_9ACTN</name>
<protein>
    <submittedName>
        <fullName evidence="1">Uncharacterized protein</fullName>
    </submittedName>
</protein>
<evidence type="ECO:0000313" key="1">
    <source>
        <dbReference type="EMBL" id="GGU65568.1"/>
    </source>
</evidence>
<keyword evidence="2" id="KW-1185">Reference proteome</keyword>
<accession>A0ABQ2V2B1</accession>
<organism evidence="1 2">
    <name type="scientific">Streptomyces albospinus</name>
    <dbReference type="NCBI Taxonomy" id="285515"/>
    <lineage>
        <taxon>Bacteria</taxon>
        <taxon>Bacillati</taxon>
        <taxon>Actinomycetota</taxon>
        <taxon>Actinomycetes</taxon>
        <taxon>Kitasatosporales</taxon>
        <taxon>Streptomycetaceae</taxon>
        <taxon>Streptomyces</taxon>
    </lineage>
</organism>
<proteinExistence type="predicted"/>
<comment type="caution">
    <text evidence="1">The sequence shown here is derived from an EMBL/GenBank/DDBJ whole genome shotgun (WGS) entry which is preliminary data.</text>
</comment>
<sequence>MRLLPVVEGLPCLLGQLRPDSEEDLFLPVAGHHDDALLVRDHDVAGGHLHTTAPHRTAHGR</sequence>
<gene>
    <name evidence="1" type="ORF">GCM10010211_33440</name>
</gene>
<dbReference type="EMBL" id="BMRP01000010">
    <property type="protein sequence ID" value="GGU65568.1"/>
    <property type="molecule type" value="Genomic_DNA"/>
</dbReference>